<accession>A0A8A3S3G4</accession>
<gene>
    <name evidence="1" type="ORF">RJ40_01585</name>
</gene>
<dbReference type="KEGG" id="maqe:RJ40_01585"/>
<sequence>MSSGDLLSVAAGVVIVVLVASAVQWWGDDRLPIDNSTENVQPLLLHQTDPTQSPTPVPLPTISKIGYVEKPVLKYKTYLLPDNISLFGASDPSWKTKDSVAFASLEEEHGGVTGTFTVPYPMWRMNCTVTPDDSPEYTLFRAILIDVKTNAIIEGIELRAPGHVIKNIMVSDGEYYLVVECRHAHFTIDMETKKEFIR</sequence>
<dbReference type="RefSeq" id="WP_265581604.1">
    <property type="nucleotide sequence ID" value="NZ_CP036172.1"/>
</dbReference>
<keyword evidence="2" id="KW-1185">Reference proteome</keyword>
<name>A0A8A3S3G4_9EURY</name>
<dbReference type="AlphaFoldDB" id="A0A8A3S3G4"/>
<dbReference type="GeneID" id="76423008"/>
<evidence type="ECO:0000313" key="1">
    <source>
        <dbReference type="EMBL" id="QSZ66281.1"/>
    </source>
</evidence>
<dbReference type="EMBL" id="CP036172">
    <property type="protein sequence ID" value="QSZ66281.1"/>
    <property type="molecule type" value="Genomic_DNA"/>
</dbReference>
<reference evidence="1" key="2">
    <citation type="submission" date="2019-02" db="EMBL/GenBank/DDBJ databases">
        <authorList>
            <person name="Chen S.-C."/>
            <person name="Chien H.-H."/>
            <person name="Lai M.-C."/>
        </authorList>
    </citation>
    <scope>NUCLEOTIDE SEQUENCE</scope>
    <source>
        <strain evidence="1">N2F9704</strain>
    </source>
</reference>
<reference evidence="1" key="1">
    <citation type="journal article" date="2001" name="Int. J. Syst. Evol. Microbiol.">
        <title>Methanofollis aquaemaris sp. nov., a methanogen isolated from an aquaculture fish pond.</title>
        <authorList>
            <person name="Lai M.C."/>
            <person name="Chen S.C."/>
        </authorList>
    </citation>
    <scope>NUCLEOTIDE SEQUENCE</scope>
    <source>
        <strain evidence="1">N2F9704</strain>
    </source>
</reference>
<protein>
    <submittedName>
        <fullName evidence="1">Uncharacterized protein</fullName>
    </submittedName>
</protein>
<evidence type="ECO:0000313" key="2">
    <source>
        <dbReference type="Proteomes" id="UP001042704"/>
    </source>
</evidence>
<dbReference type="Proteomes" id="UP001042704">
    <property type="component" value="Chromosome"/>
</dbReference>
<proteinExistence type="predicted"/>
<organism evidence="1 2">
    <name type="scientific">Methanofollis aquaemaris</name>
    <dbReference type="NCBI Taxonomy" id="126734"/>
    <lineage>
        <taxon>Archaea</taxon>
        <taxon>Methanobacteriati</taxon>
        <taxon>Methanobacteriota</taxon>
        <taxon>Stenosarchaea group</taxon>
        <taxon>Methanomicrobia</taxon>
        <taxon>Methanomicrobiales</taxon>
        <taxon>Methanomicrobiaceae</taxon>
        <taxon>Methanofollis</taxon>
    </lineage>
</organism>